<evidence type="ECO:0000313" key="2">
    <source>
        <dbReference type="EMBL" id="QJR38275.1"/>
    </source>
</evidence>
<reference evidence="2 3" key="1">
    <citation type="submission" date="2020-05" db="EMBL/GenBank/DDBJ databases">
        <title>Complete genome sequence of Gemmatimonas greenlandica TET16.</title>
        <authorList>
            <person name="Zeng Y."/>
        </authorList>
    </citation>
    <scope>NUCLEOTIDE SEQUENCE [LARGE SCALE GENOMIC DNA]</scope>
    <source>
        <strain evidence="2 3">TET16</strain>
    </source>
</reference>
<gene>
    <name evidence="2" type="ORF">HKW67_16780</name>
</gene>
<dbReference type="InterPro" id="IPR011051">
    <property type="entry name" value="RmlC_Cupin_sf"/>
</dbReference>
<organism evidence="2 3">
    <name type="scientific">Gemmatimonas groenlandica</name>
    <dbReference type="NCBI Taxonomy" id="2732249"/>
    <lineage>
        <taxon>Bacteria</taxon>
        <taxon>Pseudomonadati</taxon>
        <taxon>Gemmatimonadota</taxon>
        <taxon>Gemmatimonadia</taxon>
        <taxon>Gemmatimonadales</taxon>
        <taxon>Gemmatimonadaceae</taxon>
        <taxon>Gemmatimonas</taxon>
    </lineage>
</organism>
<dbReference type="Gene3D" id="2.60.120.10">
    <property type="entry name" value="Jelly Rolls"/>
    <property type="match status" value="1"/>
</dbReference>
<evidence type="ECO:0000313" key="3">
    <source>
        <dbReference type="Proteomes" id="UP000500938"/>
    </source>
</evidence>
<dbReference type="EMBL" id="CP053085">
    <property type="protein sequence ID" value="QJR38275.1"/>
    <property type="molecule type" value="Genomic_DNA"/>
</dbReference>
<dbReference type="CDD" id="cd02238">
    <property type="entry name" value="cupin_KdgF"/>
    <property type="match status" value="1"/>
</dbReference>
<protein>
    <submittedName>
        <fullName evidence="2">Cupin domain-containing protein</fullName>
    </submittedName>
</protein>
<dbReference type="InterPro" id="IPR052535">
    <property type="entry name" value="Bacilysin_H2HPP_isomerase"/>
</dbReference>
<proteinExistence type="predicted"/>
<dbReference type="InterPro" id="IPR014710">
    <property type="entry name" value="RmlC-like_jellyroll"/>
</dbReference>
<dbReference type="AlphaFoldDB" id="A0A6M4IVR8"/>
<dbReference type="PIRSF" id="PIRSF029883">
    <property type="entry name" value="KdgF"/>
    <property type="match status" value="1"/>
</dbReference>
<dbReference type="KEGG" id="ggr:HKW67_16780"/>
<name>A0A6M4IVR8_9BACT</name>
<sequence>MSEQLPQGVRKQNWDDLPIEELTPLIGRRLIYSEKMMLAHVYLKKGAIVPAHDHINEQFTYVLSGTLRFWLGEHADAPGDTFTDVGAGDVLVIPSNVRHRAEALEDTLDVDIFNPPRQDWIDKTDDYLRGTR</sequence>
<keyword evidence="3" id="KW-1185">Reference proteome</keyword>
<dbReference type="PANTHER" id="PTHR40112:SF1">
    <property type="entry name" value="H2HPP ISOMERASE"/>
    <property type="match status" value="1"/>
</dbReference>
<dbReference type="InterPro" id="IPR013096">
    <property type="entry name" value="Cupin_2"/>
</dbReference>
<dbReference type="InterPro" id="IPR025499">
    <property type="entry name" value="KdgF"/>
</dbReference>
<feature type="domain" description="Cupin type-2" evidence="1">
    <location>
        <begin position="40"/>
        <end position="107"/>
    </location>
</feature>
<accession>A0A6M4IVR8</accession>
<dbReference type="Pfam" id="PF07883">
    <property type="entry name" value="Cupin_2"/>
    <property type="match status" value="1"/>
</dbReference>
<dbReference type="PANTHER" id="PTHR40112">
    <property type="entry name" value="H2HPP ISOMERASE"/>
    <property type="match status" value="1"/>
</dbReference>
<evidence type="ECO:0000259" key="1">
    <source>
        <dbReference type="Pfam" id="PF07883"/>
    </source>
</evidence>
<dbReference type="Proteomes" id="UP000500938">
    <property type="component" value="Chromosome"/>
</dbReference>
<dbReference type="SUPFAM" id="SSF51182">
    <property type="entry name" value="RmlC-like cupins"/>
    <property type="match status" value="1"/>
</dbReference>